<proteinExistence type="predicted"/>
<reference evidence="1 2" key="1">
    <citation type="submission" date="2008-03" db="EMBL/GenBank/DDBJ databases">
        <title>Complete sequence of Leptothrix cholodnii SP-6.</title>
        <authorList>
            <consortium name="US DOE Joint Genome Institute"/>
            <person name="Copeland A."/>
            <person name="Lucas S."/>
            <person name="Lapidus A."/>
            <person name="Glavina del Rio T."/>
            <person name="Dalin E."/>
            <person name="Tice H."/>
            <person name="Bruce D."/>
            <person name="Goodwin L."/>
            <person name="Pitluck S."/>
            <person name="Chertkov O."/>
            <person name="Brettin T."/>
            <person name="Detter J.C."/>
            <person name="Han C."/>
            <person name="Kuske C.R."/>
            <person name="Schmutz J."/>
            <person name="Larimer F."/>
            <person name="Land M."/>
            <person name="Hauser L."/>
            <person name="Kyrpides N."/>
            <person name="Lykidis A."/>
            <person name="Emerson D."/>
            <person name="Richardson P."/>
        </authorList>
    </citation>
    <scope>NUCLEOTIDE SEQUENCE [LARGE SCALE GENOMIC DNA]</scope>
    <source>
        <strain evidence="2">ATCC 51168 / LMG 8142 / SP-6</strain>
    </source>
</reference>
<dbReference type="HOGENOM" id="CLU_063037_0_1_4"/>
<sequence>MLSRWWRKQRDARALRQRAIPDELWLDTLRRHPFLTLRPLDDLLKLRSLCALFLDRKEFTGADGLEVTDEMAVAVAAQACLPVLHLDLAAYDGFVGIVMHPGEVVAQREWIDEDGICHQGEEELAGEAMPGGPVMLAWSEVDAGGELAASGYNVVIHEFVHVLDMLDGEADGVPPLPARADRAQWLAVIEPAFERLRQQVEADEDTMLDPYGASAIEEFFSVASEAFFVAPDLLIATEPAVYRLLRDYFRQDPARYAGIRPR</sequence>
<dbReference type="InterPro" id="IPR010384">
    <property type="entry name" value="MtfA_fam"/>
</dbReference>
<dbReference type="STRING" id="395495.Lcho_1665"/>
<dbReference type="Pfam" id="PF06167">
    <property type="entry name" value="Peptidase_M90"/>
    <property type="match status" value="1"/>
</dbReference>
<dbReference type="OrthoDB" id="9786424at2"/>
<dbReference type="InterPro" id="IPR024079">
    <property type="entry name" value="MetalloPept_cat_dom_sf"/>
</dbReference>
<gene>
    <name evidence="1" type="ordered locus">Lcho_1665</name>
</gene>
<dbReference type="SUPFAM" id="SSF55486">
    <property type="entry name" value="Metalloproteases ('zincins'), catalytic domain"/>
    <property type="match status" value="1"/>
</dbReference>
<accession>B1XY31</accession>
<protein>
    <recommendedName>
        <fullName evidence="3">Zinc-dependent peptidase</fullName>
    </recommendedName>
</protein>
<organism evidence="1 2">
    <name type="scientific">Leptothrix cholodnii (strain ATCC 51168 / LMG 8142 / SP-6)</name>
    <name type="common">Leptothrix discophora (strain SP-6)</name>
    <dbReference type="NCBI Taxonomy" id="395495"/>
    <lineage>
        <taxon>Bacteria</taxon>
        <taxon>Pseudomonadati</taxon>
        <taxon>Pseudomonadota</taxon>
        <taxon>Betaproteobacteria</taxon>
        <taxon>Burkholderiales</taxon>
        <taxon>Sphaerotilaceae</taxon>
        <taxon>Leptothrix</taxon>
    </lineage>
</organism>
<dbReference type="KEGG" id="lch:Lcho_1665"/>
<dbReference type="AlphaFoldDB" id="B1XY31"/>
<dbReference type="Proteomes" id="UP000001693">
    <property type="component" value="Chromosome"/>
</dbReference>
<dbReference type="EMBL" id="CP001013">
    <property type="protein sequence ID" value="ACB33932.1"/>
    <property type="molecule type" value="Genomic_DNA"/>
</dbReference>
<dbReference type="InterPro" id="IPR042252">
    <property type="entry name" value="MtfA_N"/>
</dbReference>
<dbReference type="Gene3D" id="3.40.390.10">
    <property type="entry name" value="Collagenase (Catalytic Domain)"/>
    <property type="match status" value="1"/>
</dbReference>
<dbReference type="GO" id="GO:0005829">
    <property type="term" value="C:cytosol"/>
    <property type="evidence" value="ECO:0007669"/>
    <property type="project" value="TreeGrafter"/>
</dbReference>
<dbReference type="RefSeq" id="WP_012346693.1">
    <property type="nucleotide sequence ID" value="NC_010524.1"/>
</dbReference>
<dbReference type="GO" id="GO:0004177">
    <property type="term" value="F:aminopeptidase activity"/>
    <property type="evidence" value="ECO:0007669"/>
    <property type="project" value="TreeGrafter"/>
</dbReference>
<dbReference type="CDD" id="cd20169">
    <property type="entry name" value="Peptidase_M90_mtfA"/>
    <property type="match status" value="1"/>
</dbReference>
<keyword evidence="2" id="KW-1185">Reference proteome</keyword>
<dbReference type="Gene3D" id="1.10.472.150">
    <property type="entry name" value="Glucose-regulated metallo-peptidase M90, N-terminal domain"/>
    <property type="match status" value="1"/>
</dbReference>
<evidence type="ECO:0000313" key="2">
    <source>
        <dbReference type="Proteomes" id="UP000001693"/>
    </source>
</evidence>
<name>B1XY31_LEPCP</name>
<evidence type="ECO:0000313" key="1">
    <source>
        <dbReference type="EMBL" id="ACB33932.1"/>
    </source>
</evidence>
<dbReference type="PANTHER" id="PTHR30164">
    <property type="entry name" value="MTFA PEPTIDASE"/>
    <property type="match status" value="1"/>
</dbReference>
<evidence type="ECO:0008006" key="3">
    <source>
        <dbReference type="Google" id="ProtNLM"/>
    </source>
</evidence>
<dbReference type="eggNOG" id="COG3228">
    <property type="taxonomic scope" value="Bacteria"/>
</dbReference>
<dbReference type="GO" id="GO:0008237">
    <property type="term" value="F:metallopeptidase activity"/>
    <property type="evidence" value="ECO:0007669"/>
    <property type="project" value="InterPro"/>
</dbReference>
<dbReference type="PANTHER" id="PTHR30164:SF2">
    <property type="entry name" value="PROTEIN MTFA"/>
    <property type="match status" value="1"/>
</dbReference>